<comment type="caution">
    <text evidence="1">The sequence shown here is derived from an EMBL/GenBank/DDBJ whole genome shotgun (WGS) entry which is preliminary data.</text>
</comment>
<dbReference type="SUPFAM" id="SSF53335">
    <property type="entry name" value="S-adenosyl-L-methionine-dependent methyltransferases"/>
    <property type="match status" value="1"/>
</dbReference>
<sequence length="225" mass="25632">MKGVLGKEYATARQSKRSHIYRLKRRSFEVLKSIQTFHSKEPRSILDVGAADGLMLNNLKAVFPDTTCIGIEYSNDLIACRKNKTICLLQGDALVLPVKENVFDVVIATAIIEHVSDPMQLIREAFRVLRKNGLFIVTTPHPFWEGIATKIGHLKEEEHHEIITLNKLMSLFKKSGFEILKAERFMVSPVGMPFELILERLLKSCRLNFLLLNQIIIGRKIGNTY</sequence>
<dbReference type="RefSeq" id="WP_070067798.1">
    <property type="nucleotide sequence ID" value="NZ_MJUW02000108.1"/>
</dbReference>
<proteinExistence type="predicted"/>
<dbReference type="Gene3D" id="3.40.50.150">
    <property type="entry name" value="Vaccinia Virus protein VP39"/>
    <property type="match status" value="1"/>
</dbReference>
<dbReference type="PANTHER" id="PTHR43861">
    <property type="entry name" value="TRANS-ACONITATE 2-METHYLTRANSFERASE-RELATED"/>
    <property type="match status" value="1"/>
</dbReference>
<evidence type="ECO:0000313" key="1">
    <source>
        <dbReference type="EMBL" id="OQD45054.1"/>
    </source>
</evidence>
<dbReference type="EMBL" id="MJUW02000108">
    <property type="protein sequence ID" value="OQD45054.1"/>
    <property type="molecule type" value="Genomic_DNA"/>
</dbReference>
<name>A0A1V6LY28_9BACT</name>
<protein>
    <submittedName>
        <fullName evidence="1">Uncharacterized protein</fullName>
    </submittedName>
</protein>
<organism evidence="1 2">
    <name type="scientific">Candidatus Brocadia sapporoensis</name>
    <dbReference type="NCBI Taxonomy" id="392547"/>
    <lineage>
        <taxon>Bacteria</taxon>
        <taxon>Pseudomonadati</taxon>
        <taxon>Planctomycetota</taxon>
        <taxon>Candidatus Brocadiia</taxon>
        <taxon>Candidatus Brocadiales</taxon>
        <taxon>Candidatus Brocadiaceae</taxon>
        <taxon>Candidatus Brocadia</taxon>
    </lineage>
</organism>
<dbReference type="Pfam" id="PF13489">
    <property type="entry name" value="Methyltransf_23"/>
    <property type="match status" value="1"/>
</dbReference>
<evidence type="ECO:0000313" key="2">
    <source>
        <dbReference type="Proteomes" id="UP000242219"/>
    </source>
</evidence>
<gene>
    <name evidence="1" type="ORF">BIY37_10670</name>
</gene>
<accession>A0A1V6LY28</accession>
<dbReference type="Proteomes" id="UP000242219">
    <property type="component" value="Unassembled WGS sequence"/>
</dbReference>
<dbReference type="InterPro" id="IPR029063">
    <property type="entry name" value="SAM-dependent_MTases_sf"/>
</dbReference>
<reference evidence="1 2" key="1">
    <citation type="journal article" date="2016" name="Genome Announc.">
        <title>Draft Genome Sequence of the Anaerobic Ammonium-Oxidizing Bacterium 'Candidatus Brocadia sp. 40'.</title>
        <authorList>
            <person name="Ali M."/>
            <person name="Haroon M.F."/>
            <person name="Narita Y."/>
            <person name="Zhang L."/>
            <person name="Rangel Shaw D."/>
            <person name="Okabe S."/>
            <person name="Saikaly P.E."/>
        </authorList>
    </citation>
    <scope>NUCLEOTIDE SEQUENCE [LARGE SCALE GENOMIC DNA]</scope>
    <source>
        <strain evidence="1 2">40</strain>
    </source>
</reference>
<keyword evidence="2" id="KW-1185">Reference proteome</keyword>
<dbReference type="AlphaFoldDB" id="A0A1V6LY28"/>